<dbReference type="InterPro" id="IPR028973">
    <property type="entry name" value="PhnB-like"/>
</dbReference>
<reference evidence="2 3" key="1">
    <citation type="journal article" date="2020" name="Front. Microbiol.">
        <title>Design of Bacterial Strain-Specific qPCR Assays Using NGS Data and Publicly Available Resources and Its Application to Track Biocontrol Strains.</title>
        <authorList>
            <person name="Hernandez I."/>
            <person name="Sant C."/>
            <person name="Martinez R."/>
            <person name="Fernandez C."/>
        </authorList>
    </citation>
    <scope>NUCLEOTIDE SEQUENCE [LARGE SCALE GENOMIC DNA]</scope>
    <source>
        <strain evidence="2 3">B24</strain>
    </source>
</reference>
<dbReference type="PANTHER" id="PTHR33990">
    <property type="entry name" value="PROTEIN YJDN-RELATED"/>
    <property type="match status" value="1"/>
</dbReference>
<evidence type="ECO:0000313" key="3">
    <source>
        <dbReference type="Proteomes" id="UP000515708"/>
    </source>
</evidence>
<evidence type="ECO:0000313" key="2">
    <source>
        <dbReference type="EMBL" id="QMU96948.1"/>
    </source>
</evidence>
<feature type="domain" description="PhnB-like" evidence="1">
    <location>
        <begin position="3"/>
        <end position="140"/>
    </location>
</feature>
<dbReference type="RefSeq" id="WP_182255928.1">
    <property type="nucleotide sequence ID" value="NZ_CP043732.1"/>
</dbReference>
<dbReference type="InterPro" id="IPR029068">
    <property type="entry name" value="Glyas_Bleomycin-R_OHBP_Dase"/>
</dbReference>
<dbReference type="Proteomes" id="UP000515708">
    <property type="component" value="Chromosome"/>
</dbReference>
<dbReference type="Pfam" id="PF06983">
    <property type="entry name" value="3-dmu-9_3-mt"/>
    <property type="match status" value="2"/>
</dbReference>
<feature type="domain" description="PhnB-like" evidence="1">
    <location>
        <begin position="153"/>
        <end position="272"/>
    </location>
</feature>
<proteinExistence type="predicted"/>
<evidence type="ECO:0000259" key="1">
    <source>
        <dbReference type="Pfam" id="PF06983"/>
    </source>
</evidence>
<dbReference type="Gene3D" id="3.30.720.110">
    <property type="match status" value="1"/>
</dbReference>
<protein>
    <submittedName>
        <fullName evidence="2">VOC family protein</fullName>
    </submittedName>
</protein>
<dbReference type="EMBL" id="CP043732">
    <property type="protein sequence ID" value="QMU96948.1"/>
    <property type="molecule type" value="Genomic_DNA"/>
</dbReference>
<dbReference type="CDD" id="cd06588">
    <property type="entry name" value="PhnB_like"/>
    <property type="match status" value="2"/>
</dbReference>
<gene>
    <name evidence="2" type="ORF">FVO59_06705</name>
</gene>
<name>A0A7D8AL94_9MICO</name>
<sequence>MTQKIVPNLWFARNAGEAGDFYSEALPWTSARVTMRYPEEVPDFQKGLEGEPVVVDLDVAGFRITMINSDDTFRPTPSISFMLNFDPLLFDGDQDAARASLEKTWAALSDGGQALMPLGEYPFSPLYGWVQDRYGVSWQLMLTDPKGEPRPFVITQIMFSGDAQNKAREATEFYLSLLDDAAYGTVVEYPEASGTAAAGSVMFGEFRVGEQWFSFMDSNVEHQFGFTPGVSLEVRCADQAEIDRLWQALSAVPEAEQCGWLVDRYGVSWQIVPENIGELLAKPGAYERMLGMKKLVITDF</sequence>
<dbReference type="Gene3D" id="3.30.720.100">
    <property type="match status" value="1"/>
</dbReference>
<organism evidence="2 3">
    <name type="scientific">Microbacterium esteraromaticum</name>
    <dbReference type="NCBI Taxonomy" id="57043"/>
    <lineage>
        <taxon>Bacteria</taxon>
        <taxon>Bacillati</taxon>
        <taxon>Actinomycetota</taxon>
        <taxon>Actinomycetes</taxon>
        <taxon>Micrococcales</taxon>
        <taxon>Microbacteriaceae</taxon>
        <taxon>Microbacterium</taxon>
    </lineage>
</organism>
<dbReference type="Gene3D" id="3.10.180.10">
    <property type="entry name" value="2,3-Dihydroxybiphenyl 1,2-Dioxygenase, domain 1"/>
    <property type="match status" value="1"/>
</dbReference>
<dbReference type="AlphaFoldDB" id="A0A7D8AL94"/>
<dbReference type="SUPFAM" id="SSF54593">
    <property type="entry name" value="Glyoxalase/Bleomycin resistance protein/Dihydroxybiphenyl dioxygenase"/>
    <property type="match status" value="2"/>
</dbReference>
<accession>A0A7D8AL94</accession>